<organism evidence="3 4">
    <name type="scientific">Pyrrhoderma noxium</name>
    <dbReference type="NCBI Taxonomy" id="2282107"/>
    <lineage>
        <taxon>Eukaryota</taxon>
        <taxon>Fungi</taxon>
        <taxon>Dikarya</taxon>
        <taxon>Basidiomycota</taxon>
        <taxon>Agaricomycotina</taxon>
        <taxon>Agaricomycetes</taxon>
        <taxon>Hymenochaetales</taxon>
        <taxon>Hymenochaetaceae</taxon>
        <taxon>Pyrrhoderma</taxon>
    </lineage>
</organism>
<feature type="domain" description="N-acetyltransferase" evidence="2">
    <location>
        <begin position="388"/>
        <end position="531"/>
    </location>
</feature>
<dbReference type="OrthoDB" id="4080456at2759"/>
<dbReference type="STRING" id="2282107.A0A286UJD2"/>
<sequence length="531" mass="60098">MSKREIDLSSSEPDEASDEDEYVEHNRSRKNKRGSRTPGGVKKAKRRRKNEENASHDTVNPGLTVKIPKKRSDKVEEKSKDNELGHSGLKLKSGVGLGFKLRLGPTGRMIPLKNLNANSPGLDSEGQRMYDAMNTLKISEDSPFDDFILDGGSSTLPEDVREPQNLETPERVHQEHAKAHPLTEAPEHEFLQGLLEARESVLKESVESTYSGQKLRPLTVKESRSIANQFQASDTNVNISSSSSTNSTSSSLYRLLHRKFEVEKYKRIRGINTQTNSLSYLPKSQLPNTLKKLEPPDVSVTPAPGVLDALYAVQTTPYANSFASRLAGSSFVISNNEVENGNCKYRRTYLHRDWEGQSPWMDLMDDIHEHHSLMHPEREQSSRPMAPIDYQSLRKEHLPQVHDILTRTFWPGIDVSDSLQYSPEQCTVVATYRRLVVGVALLSSPQETYITYLAVRAGWEKSHIATKMLYSLIIRNPRKDIILHVSANNPAMLLYNRFGFKAEEFIVGFYEDYLDSNSRASKNAFRLRLRA</sequence>
<feature type="region of interest" description="Disordered" evidence="1">
    <location>
        <begin position="1"/>
        <end position="87"/>
    </location>
</feature>
<feature type="compositionally biased region" description="Acidic residues" evidence="1">
    <location>
        <begin position="12"/>
        <end position="22"/>
    </location>
</feature>
<dbReference type="Gene3D" id="3.40.630.30">
    <property type="match status" value="1"/>
</dbReference>
<reference evidence="3 4" key="1">
    <citation type="journal article" date="2017" name="Mol. Ecol.">
        <title>Comparative and population genomic landscape of Phellinus noxius: A hypervariable fungus causing root rot in trees.</title>
        <authorList>
            <person name="Chung C.L."/>
            <person name="Lee T.J."/>
            <person name="Akiba M."/>
            <person name="Lee H.H."/>
            <person name="Kuo T.H."/>
            <person name="Liu D."/>
            <person name="Ke H.M."/>
            <person name="Yokoi T."/>
            <person name="Roa M.B."/>
            <person name="Lu M.J."/>
            <person name="Chang Y.Y."/>
            <person name="Ann P.J."/>
            <person name="Tsai J.N."/>
            <person name="Chen C.Y."/>
            <person name="Tzean S.S."/>
            <person name="Ota Y."/>
            <person name="Hattori T."/>
            <person name="Sahashi N."/>
            <person name="Liou R.F."/>
            <person name="Kikuchi T."/>
            <person name="Tsai I.J."/>
        </authorList>
    </citation>
    <scope>NUCLEOTIDE SEQUENCE [LARGE SCALE GENOMIC DNA]</scope>
    <source>
        <strain evidence="3 4">FFPRI411160</strain>
    </source>
</reference>
<protein>
    <submittedName>
        <fullName evidence="3">Cysteine-rich 2-binding protein</fullName>
    </submittedName>
</protein>
<dbReference type="SUPFAM" id="SSF55729">
    <property type="entry name" value="Acyl-CoA N-acyltransferases (Nat)"/>
    <property type="match status" value="1"/>
</dbReference>
<gene>
    <name evidence="3" type="ORF">PNOK_0451900</name>
</gene>
<evidence type="ECO:0000313" key="4">
    <source>
        <dbReference type="Proteomes" id="UP000217199"/>
    </source>
</evidence>
<dbReference type="Proteomes" id="UP000217199">
    <property type="component" value="Unassembled WGS sequence"/>
</dbReference>
<accession>A0A286UJD2</accession>
<keyword evidence="4" id="KW-1185">Reference proteome</keyword>
<comment type="caution">
    <text evidence="3">The sequence shown here is derived from an EMBL/GenBank/DDBJ whole genome shotgun (WGS) entry which is preliminary data.</text>
</comment>
<evidence type="ECO:0000256" key="1">
    <source>
        <dbReference type="SAM" id="MobiDB-lite"/>
    </source>
</evidence>
<dbReference type="EMBL" id="NBII01000004">
    <property type="protein sequence ID" value="PAV19585.1"/>
    <property type="molecule type" value="Genomic_DNA"/>
</dbReference>
<dbReference type="GO" id="GO:0016747">
    <property type="term" value="F:acyltransferase activity, transferring groups other than amino-acyl groups"/>
    <property type="evidence" value="ECO:0007669"/>
    <property type="project" value="InterPro"/>
</dbReference>
<proteinExistence type="predicted"/>
<dbReference type="AlphaFoldDB" id="A0A286UJD2"/>
<evidence type="ECO:0000313" key="3">
    <source>
        <dbReference type="EMBL" id="PAV19585.1"/>
    </source>
</evidence>
<dbReference type="InParanoid" id="A0A286UJD2"/>
<dbReference type="PROSITE" id="PS51186">
    <property type="entry name" value="GNAT"/>
    <property type="match status" value="1"/>
</dbReference>
<feature type="compositionally biased region" description="Basic and acidic residues" evidence="1">
    <location>
        <begin position="73"/>
        <end position="84"/>
    </location>
</feature>
<name>A0A286UJD2_9AGAM</name>
<dbReference type="InterPro" id="IPR000182">
    <property type="entry name" value="GNAT_dom"/>
</dbReference>
<evidence type="ECO:0000259" key="2">
    <source>
        <dbReference type="PROSITE" id="PS51186"/>
    </source>
</evidence>
<dbReference type="InterPro" id="IPR016181">
    <property type="entry name" value="Acyl_CoA_acyltransferase"/>
</dbReference>
<dbReference type="Pfam" id="PF00583">
    <property type="entry name" value="Acetyltransf_1"/>
    <property type="match status" value="1"/>
</dbReference>